<name>A0A2X2JQC3_SPHMU</name>
<feature type="transmembrane region" description="Helical" evidence="1">
    <location>
        <begin position="72"/>
        <end position="91"/>
    </location>
</feature>
<dbReference type="PANTHER" id="PTHR22911:SF79">
    <property type="entry name" value="MOBA-LIKE NTP TRANSFERASE DOMAIN-CONTAINING PROTEIN"/>
    <property type="match status" value="1"/>
</dbReference>
<evidence type="ECO:0000313" key="4">
    <source>
        <dbReference type="Proteomes" id="UP000251241"/>
    </source>
</evidence>
<dbReference type="PANTHER" id="PTHR22911">
    <property type="entry name" value="ACYL-MALONYL CONDENSING ENZYME-RELATED"/>
    <property type="match status" value="1"/>
</dbReference>
<feature type="transmembrane region" description="Helical" evidence="1">
    <location>
        <begin position="179"/>
        <end position="201"/>
    </location>
</feature>
<keyword evidence="1" id="KW-0472">Membrane</keyword>
<feature type="transmembrane region" description="Helical" evidence="1">
    <location>
        <begin position="271"/>
        <end position="292"/>
    </location>
</feature>
<feature type="transmembrane region" description="Helical" evidence="1">
    <location>
        <begin position="216"/>
        <end position="234"/>
    </location>
</feature>
<protein>
    <submittedName>
        <fullName evidence="3">Predicted permease, DMT superfamily</fullName>
    </submittedName>
</protein>
<dbReference type="InterPro" id="IPR037185">
    <property type="entry name" value="EmrE-like"/>
</dbReference>
<feature type="transmembrane region" description="Helical" evidence="1">
    <location>
        <begin position="125"/>
        <end position="144"/>
    </location>
</feature>
<organism evidence="3 4">
    <name type="scientific">Sphingobacterium multivorum</name>
    <dbReference type="NCBI Taxonomy" id="28454"/>
    <lineage>
        <taxon>Bacteria</taxon>
        <taxon>Pseudomonadati</taxon>
        <taxon>Bacteroidota</taxon>
        <taxon>Sphingobacteriia</taxon>
        <taxon>Sphingobacteriales</taxon>
        <taxon>Sphingobacteriaceae</taxon>
        <taxon>Sphingobacterium</taxon>
    </lineage>
</organism>
<gene>
    <name evidence="3" type="ORF">NCTC11343_05130</name>
</gene>
<feature type="transmembrane region" description="Helical" evidence="1">
    <location>
        <begin position="97"/>
        <end position="118"/>
    </location>
</feature>
<proteinExistence type="predicted"/>
<keyword evidence="1" id="KW-1133">Transmembrane helix</keyword>
<feature type="transmembrane region" description="Helical" evidence="1">
    <location>
        <begin position="246"/>
        <end position="265"/>
    </location>
</feature>
<dbReference type="GO" id="GO:0016020">
    <property type="term" value="C:membrane"/>
    <property type="evidence" value="ECO:0007669"/>
    <property type="project" value="InterPro"/>
</dbReference>
<feature type="transmembrane region" description="Helical" evidence="1">
    <location>
        <begin position="150"/>
        <end position="167"/>
    </location>
</feature>
<dbReference type="EMBL" id="UAUU01000011">
    <property type="protein sequence ID" value="SPZ94171.1"/>
    <property type="molecule type" value="Genomic_DNA"/>
</dbReference>
<feature type="transmembrane region" description="Helical" evidence="1">
    <location>
        <begin position="41"/>
        <end position="60"/>
    </location>
</feature>
<dbReference type="Pfam" id="PF00892">
    <property type="entry name" value="EamA"/>
    <property type="match status" value="2"/>
</dbReference>
<dbReference type="AlphaFoldDB" id="A0A2X2JQC3"/>
<feature type="domain" description="EamA" evidence="2">
    <location>
        <begin position="150"/>
        <end position="288"/>
    </location>
</feature>
<reference evidence="3 4" key="1">
    <citation type="submission" date="2018-06" db="EMBL/GenBank/DDBJ databases">
        <authorList>
            <consortium name="Pathogen Informatics"/>
            <person name="Doyle S."/>
        </authorList>
    </citation>
    <scope>NUCLEOTIDE SEQUENCE [LARGE SCALE GENOMIC DNA]</scope>
    <source>
        <strain evidence="3 4">NCTC11343</strain>
    </source>
</reference>
<dbReference type="SUPFAM" id="SSF103481">
    <property type="entry name" value="Multidrug resistance efflux transporter EmrE"/>
    <property type="match status" value="2"/>
</dbReference>
<dbReference type="InterPro" id="IPR000620">
    <property type="entry name" value="EamA_dom"/>
</dbReference>
<dbReference type="Proteomes" id="UP000251241">
    <property type="component" value="Unassembled WGS sequence"/>
</dbReference>
<evidence type="ECO:0000313" key="3">
    <source>
        <dbReference type="EMBL" id="SPZ94171.1"/>
    </source>
</evidence>
<evidence type="ECO:0000259" key="2">
    <source>
        <dbReference type="Pfam" id="PF00892"/>
    </source>
</evidence>
<sequence length="298" mass="33518">MGGTGRQFLMKHSYFMLHLAVLCLGLSGVFGKVISLNEGILTWYRVFLAAAILFFILKWYKIPTDFTFKEKLHIAKNGLLLTASWLLFYASIKYSNISIGVIFYCMASFFTAIFAPMINKTKFRLSELLLSGLTLCGIALIFHFDTSHQLGIVLGIISPAFASLYAVHNEKLTKKYNAICINYYQMIGGTIGLACLLPFYIQHYPISTFIPNALDIFYLIILSLCCTVGVYLAFTEILKKISAFTLNLSLNLEPVYAILIAFLLLNEARELNLSFYVGLFLVVSSVLLQYWISSKKSA</sequence>
<keyword evidence="1" id="KW-0812">Transmembrane</keyword>
<accession>A0A2X2JQC3</accession>
<feature type="domain" description="EamA" evidence="2">
    <location>
        <begin position="14"/>
        <end position="142"/>
    </location>
</feature>
<evidence type="ECO:0000256" key="1">
    <source>
        <dbReference type="SAM" id="Phobius"/>
    </source>
</evidence>